<evidence type="ECO:0000256" key="1">
    <source>
        <dbReference type="SAM" id="MobiDB-lite"/>
    </source>
</evidence>
<feature type="compositionally biased region" description="Basic and acidic residues" evidence="1">
    <location>
        <begin position="66"/>
        <end position="89"/>
    </location>
</feature>
<dbReference type="AlphaFoldDB" id="A0A2P5D8K2"/>
<proteinExistence type="predicted"/>
<feature type="region of interest" description="Disordered" evidence="1">
    <location>
        <begin position="1"/>
        <end position="89"/>
    </location>
</feature>
<name>A0A2P5D8K2_PARAD</name>
<comment type="caution">
    <text evidence="2">The sequence shown here is derived from an EMBL/GenBank/DDBJ whole genome shotgun (WGS) entry which is preliminary data.</text>
</comment>
<evidence type="ECO:0000313" key="2">
    <source>
        <dbReference type="EMBL" id="PON69639.1"/>
    </source>
</evidence>
<dbReference type="Proteomes" id="UP000237105">
    <property type="component" value="Unassembled WGS sequence"/>
</dbReference>
<protein>
    <submittedName>
        <fullName evidence="2">Uncharacterized protein</fullName>
    </submittedName>
</protein>
<feature type="compositionally biased region" description="Polar residues" evidence="1">
    <location>
        <begin position="25"/>
        <end position="41"/>
    </location>
</feature>
<dbReference type="OrthoDB" id="1546605at2759"/>
<dbReference type="EMBL" id="JXTB01000055">
    <property type="protein sequence ID" value="PON69639.1"/>
    <property type="molecule type" value="Genomic_DNA"/>
</dbReference>
<organism evidence="2 3">
    <name type="scientific">Parasponia andersonii</name>
    <name type="common">Sponia andersonii</name>
    <dbReference type="NCBI Taxonomy" id="3476"/>
    <lineage>
        <taxon>Eukaryota</taxon>
        <taxon>Viridiplantae</taxon>
        <taxon>Streptophyta</taxon>
        <taxon>Embryophyta</taxon>
        <taxon>Tracheophyta</taxon>
        <taxon>Spermatophyta</taxon>
        <taxon>Magnoliopsida</taxon>
        <taxon>eudicotyledons</taxon>
        <taxon>Gunneridae</taxon>
        <taxon>Pentapetalae</taxon>
        <taxon>rosids</taxon>
        <taxon>fabids</taxon>
        <taxon>Rosales</taxon>
        <taxon>Cannabaceae</taxon>
        <taxon>Parasponia</taxon>
    </lineage>
</organism>
<evidence type="ECO:0000313" key="3">
    <source>
        <dbReference type="Proteomes" id="UP000237105"/>
    </source>
</evidence>
<gene>
    <name evidence="2" type="ORF">PanWU01x14_087620</name>
</gene>
<accession>A0A2P5D8K2</accession>
<reference evidence="3" key="1">
    <citation type="submission" date="2016-06" db="EMBL/GenBank/DDBJ databases">
        <title>Parallel loss of symbiosis genes in relatives of nitrogen-fixing non-legume Parasponia.</title>
        <authorList>
            <person name="Van Velzen R."/>
            <person name="Holmer R."/>
            <person name="Bu F."/>
            <person name="Rutten L."/>
            <person name="Van Zeijl A."/>
            <person name="Liu W."/>
            <person name="Santuari L."/>
            <person name="Cao Q."/>
            <person name="Sharma T."/>
            <person name="Shen D."/>
            <person name="Roswanjaya Y."/>
            <person name="Wardhani T."/>
            <person name="Kalhor M.S."/>
            <person name="Jansen J."/>
            <person name="Van den Hoogen J."/>
            <person name="Gungor B."/>
            <person name="Hartog M."/>
            <person name="Hontelez J."/>
            <person name="Verver J."/>
            <person name="Yang W.-C."/>
            <person name="Schijlen E."/>
            <person name="Repin R."/>
            <person name="Schilthuizen M."/>
            <person name="Schranz E."/>
            <person name="Heidstra R."/>
            <person name="Miyata K."/>
            <person name="Fedorova E."/>
            <person name="Kohlen W."/>
            <person name="Bisseling T."/>
            <person name="Smit S."/>
            <person name="Geurts R."/>
        </authorList>
    </citation>
    <scope>NUCLEOTIDE SEQUENCE [LARGE SCALE GENOMIC DNA]</scope>
    <source>
        <strain evidence="3">cv. WU1-14</strain>
    </source>
</reference>
<keyword evidence="3" id="KW-1185">Reference proteome</keyword>
<sequence length="133" mass="15210">MGEREDQRVQPQKRKKKQSMEAKATDSNAMTTLQTTSSTIDRLSDSQPRRSHCRSQLELPPPRRSHLGDKYDATESGHRQIADRKSDVDHHHRDILSLSLSLSKFLCLFGVLVGRENREGFIIIYTETDDGEC</sequence>